<proteinExistence type="predicted"/>
<feature type="compositionally biased region" description="Polar residues" evidence="1">
    <location>
        <begin position="9"/>
        <end position="22"/>
    </location>
</feature>
<dbReference type="AlphaFoldDB" id="M5FPC6"/>
<protein>
    <submittedName>
        <fullName evidence="2">Uncharacterized protein</fullName>
    </submittedName>
</protein>
<evidence type="ECO:0000256" key="1">
    <source>
        <dbReference type="SAM" id="MobiDB-lite"/>
    </source>
</evidence>
<dbReference type="OrthoDB" id="17066at2759"/>
<dbReference type="RefSeq" id="XP_040625338.1">
    <property type="nucleotide sequence ID" value="XM_040775448.1"/>
</dbReference>
<accession>M5FPC6</accession>
<sequence length="232" mass="25808">MSRLASLHGPSTPSSSPRNVSRGSPVPDSPQAAPIESPFHRKLRSSLRDIAGAIEGWDEMVLGEGLRAVKGVVDNGTALDNALASNPNHRSFIATPRIQAINAHLKTLNALCWRLEKQFRLLTMSVDALESLIMSTAAARGPLFLRTPVWISWTPEHFLNALLSLPRRYHQSLITISQCVEKLKDPDISWDEGKDAVQTWADQREIRAKADELDWTEIEEIFVVEVRGWADG</sequence>
<evidence type="ECO:0000313" key="3">
    <source>
        <dbReference type="Proteomes" id="UP000030653"/>
    </source>
</evidence>
<keyword evidence="3" id="KW-1185">Reference proteome</keyword>
<dbReference type="OMA" id="ESTYHRK"/>
<feature type="region of interest" description="Disordered" evidence="1">
    <location>
        <begin position="1"/>
        <end position="38"/>
    </location>
</feature>
<reference evidence="2 3" key="1">
    <citation type="journal article" date="2012" name="Science">
        <title>The Paleozoic origin of enzymatic lignin decomposition reconstructed from 31 fungal genomes.</title>
        <authorList>
            <person name="Floudas D."/>
            <person name="Binder M."/>
            <person name="Riley R."/>
            <person name="Barry K."/>
            <person name="Blanchette R.A."/>
            <person name="Henrissat B."/>
            <person name="Martinez A.T."/>
            <person name="Otillar R."/>
            <person name="Spatafora J.W."/>
            <person name="Yadav J.S."/>
            <person name="Aerts A."/>
            <person name="Benoit I."/>
            <person name="Boyd A."/>
            <person name="Carlson A."/>
            <person name="Copeland A."/>
            <person name="Coutinho P.M."/>
            <person name="de Vries R.P."/>
            <person name="Ferreira P."/>
            <person name="Findley K."/>
            <person name="Foster B."/>
            <person name="Gaskell J."/>
            <person name="Glotzer D."/>
            <person name="Gorecki P."/>
            <person name="Heitman J."/>
            <person name="Hesse C."/>
            <person name="Hori C."/>
            <person name="Igarashi K."/>
            <person name="Jurgens J.A."/>
            <person name="Kallen N."/>
            <person name="Kersten P."/>
            <person name="Kohler A."/>
            <person name="Kuees U."/>
            <person name="Kumar T.K.A."/>
            <person name="Kuo A."/>
            <person name="LaButti K."/>
            <person name="Larrondo L.F."/>
            <person name="Lindquist E."/>
            <person name="Ling A."/>
            <person name="Lombard V."/>
            <person name="Lucas S."/>
            <person name="Lundell T."/>
            <person name="Martin R."/>
            <person name="McLaughlin D.J."/>
            <person name="Morgenstern I."/>
            <person name="Morin E."/>
            <person name="Murat C."/>
            <person name="Nagy L.G."/>
            <person name="Nolan M."/>
            <person name="Ohm R.A."/>
            <person name="Patyshakuliyeva A."/>
            <person name="Rokas A."/>
            <person name="Ruiz-Duenas F.J."/>
            <person name="Sabat G."/>
            <person name="Salamov A."/>
            <person name="Samejima M."/>
            <person name="Schmutz J."/>
            <person name="Slot J.C."/>
            <person name="St John F."/>
            <person name="Stenlid J."/>
            <person name="Sun H."/>
            <person name="Sun S."/>
            <person name="Syed K."/>
            <person name="Tsang A."/>
            <person name="Wiebenga A."/>
            <person name="Young D."/>
            <person name="Pisabarro A."/>
            <person name="Eastwood D.C."/>
            <person name="Martin F."/>
            <person name="Cullen D."/>
            <person name="Grigoriev I.V."/>
            <person name="Hibbett D.S."/>
        </authorList>
    </citation>
    <scope>NUCLEOTIDE SEQUENCE [LARGE SCALE GENOMIC DNA]</scope>
    <source>
        <strain evidence="2 3">DJM-731 SS1</strain>
    </source>
</reference>
<organism evidence="2 3">
    <name type="scientific">Dacryopinax primogenitus (strain DJM 731)</name>
    <name type="common">Brown rot fungus</name>
    <dbReference type="NCBI Taxonomy" id="1858805"/>
    <lineage>
        <taxon>Eukaryota</taxon>
        <taxon>Fungi</taxon>
        <taxon>Dikarya</taxon>
        <taxon>Basidiomycota</taxon>
        <taxon>Agaricomycotina</taxon>
        <taxon>Dacrymycetes</taxon>
        <taxon>Dacrymycetales</taxon>
        <taxon>Dacrymycetaceae</taxon>
        <taxon>Dacryopinax</taxon>
    </lineage>
</organism>
<dbReference type="GeneID" id="63690510"/>
<dbReference type="Proteomes" id="UP000030653">
    <property type="component" value="Unassembled WGS sequence"/>
</dbReference>
<gene>
    <name evidence="2" type="ORF">DACRYDRAFT_57484</name>
</gene>
<dbReference type="HOGENOM" id="CLU_089014_0_0_1"/>
<evidence type="ECO:0000313" key="2">
    <source>
        <dbReference type="EMBL" id="EJT98440.1"/>
    </source>
</evidence>
<name>M5FPC6_DACPD</name>
<dbReference type="EMBL" id="JH795873">
    <property type="protein sequence ID" value="EJT98440.1"/>
    <property type="molecule type" value="Genomic_DNA"/>
</dbReference>